<gene>
    <name evidence="1" type="ORF">CWATWH0402_4472</name>
</gene>
<proteinExistence type="predicted"/>
<reference evidence="1 2" key="2">
    <citation type="submission" date="2013-09" db="EMBL/GenBank/DDBJ databases">
        <title>Whole genome comparison of six Crocosphaera watsonii strains with differing phenotypes.</title>
        <authorList>
            <person name="Bench S.R."/>
            <person name="Heller P."/>
            <person name="Frank I."/>
            <person name="Arciniega M."/>
            <person name="Shilova I.N."/>
            <person name="Zehr J.P."/>
        </authorList>
    </citation>
    <scope>NUCLEOTIDE SEQUENCE [LARGE SCALE GENOMIC DNA]</scope>
    <source>
        <strain evidence="1 2">WH 0402</strain>
    </source>
</reference>
<name>T2JMB4_CROWT</name>
<accession>T2JMB4</accession>
<evidence type="ECO:0000313" key="1">
    <source>
        <dbReference type="EMBL" id="CCQ66993.1"/>
    </source>
</evidence>
<evidence type="ECO:0000313" key="2">
    <source>
        <dbReference type="Proteomes" id="UP000018130"/>
    </source>
</evidence>
<organism evidence="1 2">
    <name type="scientific">Crocosphaera watsonii WH 0402</name>
    <dbReference type="NCBI Taxonomy" id="1284629"/>
    <lineage>
        <taxon>Bacteria</taxon>
        <taxon>Bacillati</taxon>
        <taxon>Cyanobacteriota</taxon>
        <taxon>Cyanophyceae</taxon>
        <taxon>Oscillatoriophycideae</taxon>
        <taxon>Chroococcales</taxon>
        <taxon>Aphanothecaceae</taxon>
        <taxon>Crocosphaera</taxon>
    </lineage>
</organism>
<dbReference type="AlphaFoldDB" id="T2JMB4"/>
<protein>
    <submittedName>
        <fullName evidence="1">Uncharacterized protein</fullName>
    </submittedName>
</protein>
<dbReference type="Proteomes" id="UP000018130">
    <property type="component" value="Unassembled WGS sequence"/>
</dbReference>
<reference evidence="1 2" key="1">
    <citation type="submission" date="2013-01" db="EMBL/GenBank/DDBJ databases">
        <authorList>
            <person name="Bench S."/>
        </authorList>
    </citation>
    <scope>NUCLEOTIDE SEQUENCE [LARGE SCALE GENOMIC DNA]</scope>
    <source>
        <strain evidence="1 2">WH 0402</strain>
    </source>
</reference>
<dbReference type="EMBL" id="CAQN01000520">
    <property type="protein sequence ID" value="CCQ66993.1"/>
    <property type="molecule type" value="Genomic_DNA"/>
</dbReference>
<comment type="caution">
    <text evidence="1">The sequence shown here is derived from an EMBL/GenBank/DDBJ whole genome shotgun (WGS) entry which is preliminary data.</text>
</comment>
<sequence>MTGRRGDGETGGNSSDKILSILIIISLLYRGKPKIKTIAGAFILCNFLIGQLNNYQG</sequence>